<dbReference type="CDD" id="cd00077">
    <property type="entry name" value="HDc"/>
    <property type="match status" value="1"/>
</dbReference>
<evidence type="ECO:0000313" key="3">
    <source>
        <dbReference type="Proteomes" id="UP000231407"/>
    </source>
</evidence>
<evidence type="ECO:0000259" key="1">
    <source>
        <dbReference type="Pfam" id="PF01966"/>
    </source>
</evidence>
<dbReference type="Gene3D" id="1.10.3210.10">
    <property type="entry name" value="Hypothetical protein af1432"/>
    <property type="match status" value="1"/>
</dbReference>
<dbReference type="AlphaFoldDB" id="A0A2M7ARD7"/>
<protein>
    <recommendedName>
        <fullName evidence="1">HD domain-containing protein</fullName>
    </recommendedName>
</protein>
<reference evidence="3" key="1">
    <citation type="submission" date="2017-09" db="EMBL/GenBank/DDBJ databases">
        <title>Depth-based differentiation of microbial function through sediment-hosted aquifers and enrichment of novel symbionts in the deep terrestrial subsurface.</title>
        <authorList>
            <person name="Probst A.J."/>
            <person name="Ladd B."/>
            <person name="Jarett J.K."/>
            <person name="Geller-Mcgrath D.E."/>
            <person name="Sieber C.M.K."/>
            <person name="Emerson J.B."/>
            <person name="Anantharaman K."/>
            <person name="Thomas B.C."/>
            <person name="Malmstrom R."/>
            <person name="Stieglmeier M."/>
            <person name="Klingl A."/>
            <person name="Woyke T."/>
            <person name="Ryan C.M."/>
            <person name="Banfield J.F."/>
        </authorList>
    </citation>
    <scope>NUCLEOTIDE SEQUENCE [LARGE SCALE GENOMIC DNA]</scope>
</reference>
<dbReference type="InterPro" id="IPR003607">
    <property type="entry name" value="HD/PDEase_dom"/>
</dbReference>
<organism evidence="2 3">
    <name type="scientific">Candidatus Shapirobacteria bacterium CG06_land_8_20_14_3_00_40_12</name>
    <dbReference type="NCBI Taxonomy" id="1974881"/>
    <lineage>
        <taxon>Bacteria</taxon>
        <taxon>Candidatus Shapironibacteriota</taxon>
    </lineage>
</organism>
<name>A0A2M7ARD7_9BACT</name>
<dbReference type="Pfam" id="PF01966">
    <property type="entry name" value="HD"/>
    <property type="match status" value="1"/>
</dbReference>
<dbReference type="SUPFAM" id="SSF109604">
    <property type="entry name" value="HD-domain/PDEase-like"/>
    <property type="match status" value="1"/>
</dbReference>
<dbReference type="Proteomes" id="UP000231407">
    <property type="component" value="Unassembled WGS sequence"/>
</dbReference>
<feature type="domain" description="HD" evidence="1">
    <location>
        <begin position="48"/>
        <end position="157"/>
    </location>
</feature>
<comment type="caution">
    <text evidence="2">The sequence shown here is derived from an EMBL/GenBank/DDBJ whole genome shotgun (WGS) entry which is preliminary data.</text>
</comment>
<dbReference type="EMBL" id="PEWA01000055">
    <property type="protein sequence ID" value="PIU73070.1"/>
    <property type="molecule type" value="Genomic_DNA"/>
</dbReference>
<dbReference type="InterPro" id="IPR006674">
    <property type="entry name" value="HD_domain"/>
</dbReference>
<evidence type="ECO:0000313" key="2">
    <source>
        <dbReference type="EMBL" id="PIU73070.1"/>
    </source>
</evidence>
<sequence length="261" mass="30866">MNKKFFENPIVKKWIPEEIAEWLEKIVAENFRDADNKWGSWKVKYKARHTLKVVKWGNILLKNFKEAGWNKKQAIIICFLHDTGRFPQVKQNSYSDIDTGIDHASLGAKMISEFSFDWENIWCNKAEITEAIMWHSRKEYLGKNRYAKFIRDADKLACFEDWKEMEKDIEDRKIEGTGINPLVWMRLEAKEPIDNNLVATRAEWVLNIASWLWNINYKAARKEAIKMGMSKILLEEFKNNGNTKGEVERLKKNLEEFRKSA</sequence>
<proteinExistence type="predicted"/>
<accession>A0A2M7ARD7</accession>
<gene>
    <name evidence="2" type="ORF">COS78_04020</name>
</gene>